<dbReference type="GO" id="GO:0000156">
    <property type="term" value="F:phosphorelay response regulator activity"/>
    <property type="evidence" value="ECO:0007669"/>
    <property type="project" value="TreeGrafter"/>
</dbReference>
<evidence type="ECO:0000259" key="8">
    <source>
        <dbReference type="PROSITE" id="PS50110"/>
    </source>
</evidence>
<feature type="domain" description="OmpR/PhoB-type" evidence="9">
    <location>
        <begin position="140"/>
        <end position="233"/>
    </location>
</feature>
<dbReference type="Pfam" id="PF00072">
    <property type="entry name" value="Response_reg"/>
    <property type="match status" value="1"/>
</dbReference>
<protein>
    <submittedName>
        <fullName evidence="10">DNA-binding response regulator, OmpR family, contains REC and winged-helix (WHTH) domain</fullName>
    </submittedName>
</protein>
<keyword evidence="5" id="KW-0804">Transcription</keyword>
<reference evidence="10 11" key="1">
    <citation type="submission" date="2016-10" db="EMBL/GenBank/DDBJ databases">
        <authorList>
            <person name="de Groot N.N."/>
        </authorList>
    </citation>
    <scope>NUCLEOTIDE SEQUENCE [LARGE SCALE GENOMIC DNA]</scope>
    <source>
        <strain evidence="10 11">CGMCC 4.3491</strain>
    </source>
</reference>
<evidence type="ECO:0000313" key="10">
    <source>
        <dbReference type="EMBL" id="SDZ10415.1"/>
    </source>
</evidence>
<name>A0A1H3QBM5_9MICO</name>
<keyword evidence="2" id="KW-0902">Two-component regulatory system</keyword>
<feature type="DNA-binding region" description="OmpR/PhoB-type" evidence="7">
    <location>
        <begin position="140"/>
        <end position="233"/>
    </location>
</feature>
<dbReference type="InterPro" id="IPR039420">
    <property type="entry name" value="WalR-like"/>
</dbReference>
<dbReference type="SUPFAM" id="SSF52172">
    <property type="entry name" value="CheY-like"/>
    <property type="match status" value="1"/>
</dbReference>
<dbReference type="InterPro" id="IPR001789">
    <property type="entry name" value="Sig_transdc_resp-reg_receiver"/>
</dbReference>
<dbReference type="InterPro" id="IPR001867">
    <property type="entry name" value="OmpR/PhoB-type_DNA-bd"/>
</dbReference>
<dbReference type="PROSITE" id="PS51755">
    <property type="entry name" value="OMPR_PHOB"/>
    <property type="match status" value="1"/>
</dbReference>
<dbReference type="CDD" id="cd00383">
    <property type="entry name" value="trans_reg_C"/>
    <property type="match status" value="1"/>
</dbReference>
<evidence type="ECO:0000256" key="6">
    <source>
        <dbReference type="PROSITE-ProRule" id="PRU00169"/>
    </source>
</evidence>
<feature type="modified residue" description="4-aspartylphosphate" evidence="6">
    <location>
        <position position="68"/>
    </location>
</feature>
<dbReference type="EMBL" id="FNPZ01000002">
    <property type="protein sequence ID" value="SDZ10415.1"/>
    <property type="molecule type" value="Genomic_DNA"/>
</dbReference>
<keyword evidence="1 6" id="KW-0597">Phosphoprotein</keyword>
<dbReference type="SMART" id="SM00448">
    <property type="entry name" value="REC"/>
    <property type="match status" value="1"/>
</dbReference>
<gene>
    <name evidence="10" type="ORF">SAMN05216554_2413</name>
</gene>
<evidence type="ECO:0000256" key="7">
    <source>
        <dbReference type="PROSITE-ProRule" id="PRU01091"/>
    </source>
</evidence>
<dbReference type="InterPro" id="IPR016032">
    <property type="entry name" value="Sig_transdc_resp-reg_C-effctor"/>
</dbReference>
<evidence type="ECO:0000256" key="4">
    <source>
        <dbReference type="ARBA" id="ARBA00023125"/>
    </source>
</evidence>
<accession>A0A1H3QBM5</accession>
<evidence type="ECO:0000256" key="2">
    <source>
        <dbReference type="ARBA" id="ARBA00023012"/>
    </source>
</evidence>
<sequence>MSPGRHGDPYTSTMSDHARILLVEDDARLAQMLDQLLTAEGYHTVVARDGQRALHEGLTQEFDAIVLDRGLPIIEGLDVLTRLRGRGVLTPALVLSALGNPADRVEGLDRGAEDYLGKPFDIEELLARIRALLRRHRSSVPVLALPDGSLDTTGRSVTTSGGENVILSEREAHLLERLARRPTQVFERDDLLATVFPDADDPGVVDTYVHYLRKKLGRQTITTVRGIGYRLGPLP</sequence>
<evidence type="ECO:0000259" key="9">
    <source>
        <dbReference type="PROSITE" id="PS51755"/>
    </source>
</evidence>
<dbReference type="InterPro" id="IPR011006">
    <property type="entry name" value="CheY-like_superfamily"/>
</dbReference>
<dbReference type="Gene3D" id="3.40.50.2300">
    <property type="match status" value="1"/>
</dbReference>
<dbReference type="GO" id="GO:0006355">
    <property type="term" value="P:regulation of DNA-templated transcription"/>
    <property type="evidence" value="ECO:0007669"/>
    <property type="project" value="InterPro"/>
</dbReference>
<dbReference type="SMART" id="SM00862">
    <property type="entry name" value="Trans_reg_C"/>
    <property type="match status" value="1"/>
</dbReference>
<proteinExistence type="predicted"/>
<feature type="domain" description="Response regulatory" evidence="8">
    <location>
        <begin position="19"/>
        <end position="133"/>
    </location>
</feature>
<dbReference type="InterPro" id="IPR036388">
    <property type="entry name" value="WH-like_DNA-bd_sf"/>
</dbReference>
<evidence type="ECO:0000313" key="11">
    <source>
        <dbReference type="Proteomes" id="UP000198891"/>
    </source>
</evidence>
<keyword evidence="11" id="KW-1185">Reference proteome</keyword>
<keyword evidence="3" id="KW-0805">Transcription regulation</keyword>
<dbReference type="PANTHER" id="PTHR48111:SF1">
    <property type="entry name" value="TWO-COMPONENT RESPONSE REGULATOR ORR33"/>
    <property type="match status" value="1"/>
</dbReference>
<evidence type="ECO:0000256" key="1">
    <source>
        <dbReference type="ARBA" id="ARBA00022553"/>
    </source>
</evidence>
<dbReference type="GO" id="GO:0000976">
    <property type="term" value="F:transcription cis-regulatory region binding"/>
    <property type="evidence" value="ECO:0007669"/>
    <property type="project" value="TreeGrafter"/>
</dbReference>
<dbReference type="Gene3D" id="1.10.10.10">
    <property type="entry name" value="Winged helix-like DNA-binding domain superfamily/Winged helix DNA-binding domain"/>
    <property type="match status" value="1"/>
</dbReference>
<organism evidence="10 11">
    <name type="scientific">Herbiconiux ginsengi</name>
    <dbReference type="NCBI Taxonomy" id="381665"/>
    <lineage>
        <taxon>Bacteria</taxon>
        <taxon>Bacillati</taxon>
        <taxon>Actinomycetota</taxon>
        <taxon>Actinomycetes</taxon>
        <taxon>Micrococcales</taxon>
        <taxon>Microbacteriaceae</taxon>
        <taxon>Herbiconiux</taxon>
    </lineage>
</organism>
<evidence type="ECO:0000256" key="5">
    <source>
        <dbReference type="ARBA" id="ARBA00023163"/>
    </source>
</evidence>
<dbReference type="PROSITE" id="PS50110">
    <property type="entry name" value="RESPONSE_REGULATORY"/>
    <property type="match status" value="1"/>
</dbReference>
<dbReference type="AlphaFoldDB" id="A0A1H3QBM5"/>
<dbReference type="Pfam" id="PF00486">
    <property type="entry name" value="Trans_reg_C"/>
    <property type="match status" value="1"/>
</dbReference>
<dbReference type="SUPFAM" id="SSF46894">
    <property type="entry name" value="C-terminal effector domain of the bipartite response regulators"/>
    <property type="match status" value="1"/>
</dbReference>
<dbReference type="PANTHER" id="PTHR48111">
    <property type="entry name" value="REGULATOR OF RPOS"/>
    <property type="match status" value="1"/>
</dbReference>
<dbReference type="GO" id="GO:0005829">
    <property type="term" value="C:cytosol"/>
    <property type="evidence" value="ECO:0007669"/>
    <property type="project" value="TreeGrafter"/>
</dbReference>
<keyword evidence="4 7" id="KW-0238">DNA-binding</keyword>
<dbReference type="GO" id="GO:0032993">
    <property type="term" value="C:protein-DNA complex"/>
    <property type="evidence" value="ECO:0007669"/>
    <property type="project" value="TreeGrafter"/>
</dbReference>
<dbReference type="Proteomes" id="UP000198891">
    <property type="component" value="Unassembled WGS sequence"/>
</dbReference>
<dbReference type="Gene3D" id="6.10.250.690">
    <property type="match status" value="1"/>
</dbReference>
<dbReference type="STRING" id="381665.SAMN05216554_2413"/>
<evidence type="ECO:0000256" key="3">
    <source>
        <dbReference type="ARBA" id="ARBA00023015"/>
    </source>
</evidence>